<feature type="transmembrane region" description="Helical" evidence="5">
    <location>
        <begin position="227"/>
        <end position="247"/>
    </location>
</feature>
<evidence type="ECO:0000313" key="6">
    <source>
        <dbReference type="EMBL" id="KAK3321808.1"/>
    </source>
</evidence>
<dbReference type="InterPro" id="IPR007568">
    <property type="entry name" value="RTA1"/>
</dbReference>
<sequence length="324" mass="35336">MSTNTTSSLPPGITDPSQCTLDICPIELATIPYIPTLPGNLLYLAIFVIAIIANLVLGIRYKTWSFMAGMASGGALEVLGYVGRVMLNKNPFNGDAFLMYLICATIAPVFLTAAVYLCLSRVVIVYGESLSFLRPRTYTILFITCDFISLVLQAAGGAIVSTTDDRATSDIGLHIMQSGLIFQVVSLVVFMVLCAVFFVRVRQSHRAGREKLDLNPDFVELRSSRRFAFFLYAFSVATVAMVARCGYRVAELSEGFNGAIWGNEIEFMVLEGALISICVILMTGAHPGWCFSRRFKEAGYAMKNLKAGKGEVNEASNLTDNSST</sequence>
<evidence type="ECO:0000256" key="1">
    <source>
        <dbReference type="ARBA" id="ARBA00004141"/>
    </source>
</evidence>
<keyword evidence="7" id="KW-1185">Reference proteome</keyword>
<comment type="caution">
    <text evidence="6">The sequence shown here is derived from an EMBL/GenBank/DDBJ whole genome shotgun (WGS) entry which is preliminary data.</text>
</comment>
<keyword evidence="3 5" id="KW-1133">Transmembrane helix</keyword>
<accession>A0AAE0IAX4</accession>
<dbReference type="AlphaFoldDB" id="A0AAE0IAX4"/>
<evidence type="ECO:0000313" key="7">
    <source>
        <dbReference type="Proteomes" id="UP001283341"/>
    </source>
</evidence>
<feature type="transmembrane region" description="Helical" evidence="5">
    <location>
        <begin position="97"/>
        <end position="119"/>
    </location>
</feature>
<dbReference type="PANTHER" id="PTHR31465:SF9">
    <property type="entry name" value="SPHINGOID LONG-CHAIN BASE TRANSPORTER RSB1"/>
    <property type="match status" value="1"/>
</dbReference>
<feature type="transmembrane region" description="Helical" evidence="5">
    <location>
        <begin position="180"/>
        <end position="201"/>
    </location>
</feature>
<dbReference type="GO" id="GO:0000324">
    <property type="term" value="C:fungal-type vacuole"/>
    <property type="evidence" value="ECO:0007669"/>
    <property type="project" value="TreeGrafter"/>
</dbReference>
<proteinExistence type="predicted"/>
<keyword evidence="2 5" id="KW-0812">Transmembrane</keyword>
<keyword evidence="4 5" id="KW-0472">Membrane</keyword>
<evidence type="ECO:0000256" key="2">
    <source>
        <dbReference type="ARBA" id="ARBA00022692"/>
    </source>
</evidence>
<dbReference type="PANTHER" id="PTHR31465">
    <property type="entry name" value="PROTEIN RTA1-RELATED"/>
    <property type="match status" value="1"/>
</dbReference>
<dbReference type="EMBL" id="JAUEDM010000003">
    <property type="protein sequence ID" value="KAK3321808.1"/>
    <property type="molecule type" value="Genomic_DNA"/>
</dbReference>
<gene>
    <name evidence="6" type="ORF">B0H66DRAFT_181204</name>
</gene>
<dbReference type="Proteomes" id="UP001283341">
    <property type="component" value="Unassembled WGS sequence"/>
</dbReference>
<dbReference type="Pfam" id="PF04479">
    <property type="entry name" value="RTA1"/>
    <property type="match status" value="1"/>
</dbReference>
<protein>
    <submittedName>
        <fullName evidence="6">RTA1 like protein-domain-containing protein</fullName>
    </submittedName>
</protein>
<feature type="transmembrane region" description="Helical" evidence="5">
    <location>
        <begin position="66"/>
        <end position="85"/>
    </location>
</feature>
<evidence type="ECO:0000256" key="4">
    <source>
        <dbReference type="ARBA" id="ARBA00023136"/>
    </source>
</evidence>
<feature type="transmembrane region" description="Helical" evidence="5">
    <location>
        <begin position="267"/>
        <end position="286"/>
    </location>
</feature>
<comment type="subcellular location">
    <subcellularLocation>
        <location evidence="1">Membrane</location>
        <topology evidence="1">Multi-pass membrane protein</topology>
    </subcellularLocation>
</comment>
<name>A0AAE0IAX4_9PEZI</name>
<reference evidence="6" key="2">
    <citation type="submission" date="2023-06" db="EMBL/GenBank/DDBJ databases">
        <authorList>
            <consortium name="Lawrence Berkeley National Laboratory"/>
            <person name="Haridas S."/>
            <person name="Hensen N."/>
            <person name="Bonometti L."/>
            <person name="Westerberg I."/>
            <person name="Brannstrom I.O."/>
            <person name="Guillou S."/>
            <person name="Cros-Aarteil S."/>
            <person name="Calhoun S."/>
            <person name="Kuo A."/>
            <person name="Mondo S."/>
            <person name="Pangilinan J."/>
            <person name="Riley R."/>
            <person name="Labutti K."/>
            <person name="Andreopoulos B."/>
            <person name="Lipzen A."/>
            <person name="Chen C."/>
            <person name="Yanf M."/>
            <person name="Daum C."/>
            <person name="Ng V."/>
            <person name="Clum A."/>
            <person name="Steindorff A."/>
            <person name="Ohm R."/>
            <person name="Martin F."/>
            <person name="Silar P."/>
            <person name="Natvig D."/>
            <person name="Lalanne C."/>
            <person name="Gautier V."/>
            <person name="Ament-Velasquez S.L."/>
            <person name="Kruys A."/>
            <person name="Hutchinson M.I."/>
            <person name="Powell A.J."/>
            <person name="Barry K."/>
            <person name="Miller A.N."/>
            <person name="Grigoriev I.V."/>
            <person name="Debuchy R."/>
            <person name="Gladieux P."/>
            <person name="Thoren M.H."/>
            <person name="Johannesson H."/>
        </authorList>
    </citation>
    <scope>NUCLEOTIDE SEQUENCE</scope>
    <source>
        <strain evidence="6">CBS 118394</strain>
    </source>
</reference>
<reference evidence="6" key="1">
    <citation type="journal article" date="2023" name="Mol. Phylogenet. Evol.">
        <title>Genome-scale phylogeny and comparative genomics of the fungal order Sordariales.</title>
        <authorList>
            <person name="Hensen N."/>
            <person name="Bonometti L."/>
            <person name="Westerberg I."/>
            <person name="Brannstrom I.O."/>
            <person name="Guillou S."/>
            <person name="Cros-Aarteil S."/>
            <person name="Calhoun S."/>
            <person name="Haridas S."/>
            <person name="Kuo A."/>
            <person name="Mondo S."/>
            <person name="Pangilinan J."/>
            <person name="Riley R."/>
            <person name="LaButti K."/>
            <person name="Andreopoulos B."/>
            <person name="Lipzen A."/>
            <person name="Chen C."/>
            <person name="Yan M."/>
            <person name="Daum C."/>
            <person name="Ng V."/>
            <person name="Clum A."/>
            <person name="Steindorff A."/>
            <person name="Ohm R.A."/>
            <person name="Martin F."/>
            <person name="Silar P."/>
            <person name="Natvig D.O."/>
            <person name="Lalanne C."/>
            <person name="Gautier V."/>
            <person name="Ament-Velasquez S.L."/>
            <person name="Kruys A."/>
            <person name="Hutchinson M.I."/>
            <person name="Powell A.J."/>
            <person name="Barry K."/>
            <person name="Miller A.N."/>
            <person name="Grigoriev I.V."/>
            <person name="Debuchy R."/>
            <person name="Gladieux P."/>
            <person name="Hiltunen Thoren M."/>
            <person name="Johannesson H."/>
        </authorList>
    </citation>
    <scope>NUCLEOTIDE SEQUENCE</scope>
    <source>
        <strain evidence="6">CBS 118394</strain>
    </source>
</reference>
<evidence type="ECO:0000256" key="3">
    <source>
        <dbReference type="ARBA" id="ARBA00022989"/>
    </source>
</evidence>
<feature type="transmembrane region" description="Helical" evidence="5">
    <location>
        <begin position="41"/>
        <end position="59"/>
    </location>
</feature>
<feature type="transmembrane region" description="Helical" evidence="5">
    <location>
        <begin position="140"/>
        <end position="160"/>
    </location>
</feature>
<dbReference type="GO" id="GO:0005886">
    <property type="term" value="C:plasma membrane"/>
    <property type="evidence" value="ECO:0007669"/>
    <property type="project" value="TreeGrafter"/>
</dbReference>
<organism evidence="6 7">
    <name type="scientific">Apodospora peruviana</name>
    <dbReference type="NCBI Taxonomy" id="516989"/>
    <lineage>
        <taxon>Eukaryota</taxon>
        <taxon>Fungi</taxon>
        <taxon>Dikarya</taxon>
        <taxon>Ascomycota</taxon>
        <taxon>Pezizomycotina</taxon>
        <taxon>Sordariomycetes</taxon>
        <taxon>Sordariomycetidae</taxon>
        <taxon>Sordariales</taxon>
        <taxon>Lasiosphaeriaceae</taxon>
        <taxon>Apodospora</taxon>
    </lineage>
</organism>
<evidence type="ECO:0000256" key="5">
    <source>
        <dbReference type="SAM" id="Phobius"/>
    </source>
</evidence>